<evidence type="ECO:0000313" key="4">
    <source>
        <dbReference type="EMBL" id="MBW9110392.1"/>
    </source>
</evidence>
<dbReference type="Proteomes" id="UP000777440">
    <property type="component" value="Unassembled WGS sequence"/>
</dbReference>
<gene>
    <name evidence="4" type="ORF">JNB61_11460</name>
</gene>
<evidence type="ECO:0000256" key="1">
    <source>
        <dbReference type="ARBA" id="ARBA00022630"/>
    </source>
</evidence>
<feature type="domain" description="NADH:flavin oxidoreductase/NADH oxidase N-terminal" evidence="3">
    <location>
        <begin position="19"/>
        <end position="317"/>
    </location>
</feature>
<evidence type="ECO:0000313" key="5">
    <source>
        <dbReference type="Proteomes" id="UP000777440"/>
    </source>
</evidence>
<dbReference type="SUPFAM" id="SSF51395">
    <property type="entry name" value="FMN-linked oxidoreductases"/>
    <property type="match status" value="1"/>
</dbReference>
<name>A0ABS7HYD6_9MICO</name>
<accession>A0ABS7HYD6</accession>
<reference evidence="4 5" key="1">
    <citation type="journal article" date="2021" name="MBio">
        <title>Poor Competitiveness of Bradyrhizobium in Pigeon Pea Root Colonization in Indian Soils.</title>
        <authorList>
            <person name="Chalasani D."/>
            <person name="Basu A."/>
            <person name="Pullabhotla S.V.S.R.N."/>
            <person name="Jorrin B."/>
            <person name="Neal A.L."/>
            <person name="Poole P.S."/>
            <person name="Podile A.R."/>
            <person name="Tkacz A."/>
        </authorList>
    </citation>
    <scope>NUCLEOTIDE SEQUENCE [LARGE SCALE GENOMIC DNA]</scope>
    <source>
        <strain evidence="4 5">HU12</strain>
    </source>
</reference>
<proteinExistence type="predicted"/>
<keyword evidence="1" id="KW-0285">Flavoprotein</keyword>
<protein>
    <submittedName>
        <fullName evidence="4">12-oxophytodienoate reductase</fullName>
    </submittedName>
</protein>
<dbReference type="PANTHER" id="PTHR43656:SF2">
    <property type="entry name" value="BINDING OXIDOREDUCTASE, PUTATIVE (AFU_ORTHOLOGUE AFUA_2G08260)-RELATED"/>
    <property type="match status" value="1"/>
</dbReference>
<dbReference type="Pfam" id="PF00724">
    <property type="entry name" value="Oxidored_FMN"/>
    <property type="match status" value="1"/>
</dbReference>
<organism evidence="4 5">
    <name type="scientific">Microbacterium ureisolvens</name>
    <dbReference type="NCBI Taxonomy" id="2781186"/>
    <lineage>
        <taxon>Bacteria</taxon>
        <taxon>Bacillati</taxon>
        <taxon>Actinomycetota</taxon>
        <taxon>Actinomycetes</taxon>
        <taxon>Micrococcales</taxon>
        <taxon>Microbacteriaceae</taxon>
        <taxon>Microbacterium</taxon>
    </lineage>
</organism>
<dbReference type="InterPro" id="IPR051799">
    <property type="entry name" value="NADH_flavin_oxidoreductase"/>
</dbReference>
<comment type="caution">
    <text evidence="4">The sequence shown here is derived from an EMBL/GenBank/DDBJ whole genome shotgun (WGS) entry which is preliminary data.</text>
</comment>
<dbReference type="PANTHER" id="PTHR43656">
    <property type="entry name" value="BINDING OXIDOREDUCTASE, PUTATIVE (AFU_ORTHOLOGUE AFUA_2G08260)-RELATED"/>
    <property type="match status" value="1"/>
</dbReference>
<keyword evidence="2" id="KW-0560">Oxidoreductase</keyword>
<keyword evidence="5" id="KW-1185">Reference proteome</keyword>
<evidence type="ECO:0000256" key="2">
    <source>
        <dbReference type="ARBA" id="ARBA00023002"/>
    </source>
</evidence>
<sequence>MHDPAASPVLDGIATPDPLFTPITINGHTARNRFALPAMQRASLDFRPTPRMAPTLRAVAEGGCGLIISEGSSPDHPAAYWQQVFSVIGDDTVPEWCEVAGAVLATPGVLFLMQLWHPGAIRLVTDAMRNPYPDQPTLSPSGLVQEGRRNGRAMSAQELRETRDAYVRSALIARDLGAHGVEVHACHGYFLDQFLWHETNKRTDAYGGATLAERAAYPAEVVAAIREATGPNFVISFRFSQWKEVDYTARIAQHPDELGPFLERMRTAGVDLFNVSTRRFDTVAWPELDATRTLPAWVKTFTDAPVLAIGSVGLSTDFAHDILENEEPRSQAEHDIDRVRRGLEAGEFDLIGAGRSQIANPDLVSRVLSGELGAVRSFRKARDLAGVDEHFIHVGQIVAQSRKKD</sequence>
<dbReference type="EMBL" id="JAEUAX010000005">
    <property type="protein sequence ID" value="MBW9110392.1"/>
    <property type="molecule type" value="Genomic_DNA"/>
</dbReference>
<evidence type="ECO:0000259" key="3">
    <source>
        <dbReference type="Pfam" id="PF00724"/>
    </source>
</evidence>
<dbReference type="Gene3D" id="3.20.20.70">
    <property type="entry name" value="Aldolase class I"/>
    <property type="match status" value="1"/>
</dbReference>
<dbReference type="InterPro" id="IPR001155">
    <property type="entry name" value="OxRdtase_FMN_N"/>
</dbReference>
<dbReference type="InterPro" id="IPR013785">
    <property type="entry name" value="Aldolase_TIM"/>
</dbReference>
<dbReference type="RefSeq" id="WP_220339717.1">
    <property type="nucleotide sequence ID" value="NZ_JAEUAX010000005.1"/>
</dbReference>